<comment type="similarity">
    <text evidence="4">Belongs to the TonB-dependent receptor family.</text>
</comment>
<feature type="signal peptide" evidence="6">
    <location>
        <begin position="1"/>
        <end position="31"/>
    </location>
</feature>
<dbReference type="RefSeq" id="WP_189676049.1">
    <property type="nucleotide sequence ID" value="NZ_BNAQ01000002.1"/>
</dbReference>
<feature type="region of interest" description="Disordered" evidence="5">
    <location>
        <begin position="36"/>
        <end position="104"/>
    </location>
</feature>
<evidence type="ECO:0000256" key="2">
    <source>
        <dbReference type="ARBA" id="ARBA00023136"/>
    </source>
</evidence>
<dbReference type="PANTHER" id="PTHR40980">
    <property type="entry name" value="PLUG DOMAIN-CONTAINING PROTEIN"/>
    <property type="match status" value="1"/>
</dbReference>
<feature type="compositionally biased region" description="Polar residues" evidence="5">
    <location>
        <begin position="58"/>
        <end position="67"/>
    </location>
</feature>
<organism evidence="9 10">
    <name type="scientific">Sphingomonas glacialis</name>
    <dbReference type="NCBI Taxonomy" id="658225"/>
    <lineage>
        <taxon>Bacteria</taxon>
        <taxon>Pseudomonadati</taxon>
        <taxon>Pseudomonadota</taxon>
        <taxon>Alphaproteobacteria</taxon>
        <taxon>Sphingomonadales</taxon>
        <taxon>Sphingomonadaceae</taxon>
        <taxon>Sphingomonas</taxon>
    </lineage>
</organism>
<evidence type="ECO:0000256" key="1">
    <source>
        <dbReference type="ARBA" id="ARBA00004442"/>
    </source>
</evidence>
<keyword evidence="3" id="KW-0998">Cell outer membrane</keyword>
<evidence type="ECO:0000313" key="10">
    <source>
        <dbReference type="Proteomes" id="UP000652430"/>
    </source>
</evidence>
<feature type="compositionally biased region" description="Low complexity" evidence="5">
    <location>
        <begin position="41"/>
        <end position="57"/>
    </location>
</feature>
<evidence type="ECO:0000256" key="3">
    <source>
        <dbReference type="ARBA" id="ARBA00023237"/>
    </source>
</evidence>
<evidence type="ECO:0000259" key="7">
    <source>
        <dbReference type="Pfam" id="PF00593"/>
    </source>
</evidence>
<feature type="compositionally biased region" description="Polar residues" evidence="5">
    <location>
        <begin position="84"/>
        <end position="98"/>
    </location>
</feature>
<sequence length="1086" mass="117826">MTIIRSAPRRQLFRTTSILALTLGCVLPAIAQAQTAQPRSTTPNPAVQPQPQTAPQNDQTIAPSSATVEPATRDRASGDVSPPAETQSAQDEPQNAGRTSPDVATAQDIVVVGTRASLQSAINRKRNAGTIVDSIVADDIASFPDKNVGDSLSRITGVQLSRDFGEGTQVSIRGVEPDLNRVEINGVSQVSAGGSRAGDFRELATELVKSIDVFKGYAADLTEGGLGGTVLVETRKPLELKKALGSVVVSAQHLETTQDWRPRGTLVLGTPRFLMDGLGVLLNVTYDDKSTRQDYASNTNYNRLADFDHSDKPTVANAAYAAFPTYASCGNVGTTSTQTFATRRAACENQFFDWAPTVPRYRNLVRRDKRLSGDFTVQYELAHNFRAYAEAQINNRDQRLFDTNYSLDMGRVQRYQLDPVLGTSSTQQVKLGTATINPDHVVTGYTTALNSVAVSSTVTSGSSNILGVQRRDFQYDQKSQYFQGGFDWNLDRFKVKGMVSYAKAKTVGETNLISINTGISGVNVDTSNALGIPVFTYPSSVNPADPGIYTDLTRPGNVAQSGPTVQYRPTQTSNSEKQAKLDVDWEVDFGPLKTIEYGGQYRDQDYVSYNGGGSRLLTAVGVTPQVYQDTANVSYSTNIVSAVTARTTKTGNGTYTNQLTQAEYASLINALGVTSGGAPLFTGLRGAPGGIPDRIAFANFNAGEISKYYDLSGFDQDLTLAANGLPQIPSYTINEKIAAGYLKGNFETRVFGMRLTGNAGVRYTYTRDDGTGVNISRVTRFTPTGAVETVVLKAQQSTLKNSYGDVLPAFNAALEFTPNLVLRANWAKNLARPKPTDLVATITCTDDATVAAADDTCTAGNPDLVPYRADQWELNMAWYPNRDTLVSVGYYKKYESSFVVPNVTRSGVDLFKDGVLYTVRQPINGFGALLDGIEGSAQTAFTFLPKPFDGFGASANVTFARAIRTNLTNSATGQPLLEYPGLSKWTYNASIFYDKGFLNARLSYNYRSDWLVTAADSNNGNLPIYRQGEGYLDGKITLRFPKYHTSLFVEMQNINKAYSRSFVKGIGTSEAYYAGQRLFAGLQLKF</sequence>
<comment type="caution">
    <text evidence="9">The sequence shown here is derived from an EMBL/GenBank/DDBJ whole genome shotgun (WGS) entry which is preliminary data.</text>
</comment>
<keyword evidence="10" id="KW-1185">Reference proteome</keyword>
<dbReference type="SUPFAM" id="SSF56935">
    <property type="entry name" value="Porins"/>
    <property type="match status" value="1"/>
</dbReference>
<feature type="chain" id="PRO_5047321416" evidence="6">
    <location>
        <begin position="32"/>
        <end position="1086"/>
    </location>
</feature>
<keyword evidence="9" id="KW-0675">Receptor</keyword>
<evidence type="ECO:0000256" key="6">
    <source>
        <dbReference type="SAM" id="SignalP"/>
    </source>
</evidence>
<comment type="subcellular location">
    <subcellularLocation>
        <location evidence="1 4">Cell outer membrane</location>
    </subcellularLocation>
</comment>
<name>A0ABQ3LJB7_9SPHN</name>
<dbReference type="Pfam" id="PF00593">
    <property type="entry name" value="TonB_dep_Rec_b-barrel"/>
    <property type="match status" value="1"/>
</dbReference>
<evidence type="ECO:0000313" key="9">
    <source>
        <dbReference type="EMBL" id="GHH15861.1"/>
    </source>
</evidence>
<dbReference type="InterPro" id="IPR012910">
    <property type="entry name" value="Plug_dom"/>
</dbReference>
<dbReference type="Gene3D" id="2.170.130.10">
    <property type="entry name" value="TonB-dependent receptor, plug domain"/>
    <property type="match status" value="1"/>
</dbReference>
<reference evidence="10" key="1">
    <citation type="journal article" date="2019" name="Int. J. Syst. Evol. Microbiol.">
        <title>The Global Catalogue of Microorganisms (GCM) 10K type strain sequencing project: providing services to taxonomists for standard genome sequencing and annotation.</title>
        <authorList>
            <consortium name="The Broad Institute Genomics Platform"/>
            <consortium name="The Broad Institute Genome Sequencing Center for Infectious Disease"/>
            <person name="Wu L."/>
            <person name="Ma J."/>
        </authorList>
    </citation>
    <scope>NUCLEOTIDE SEQUENCE [LARGE SCALE GENOMIC DNA]</scope>
    <source>
        <strain evidence="10">CGMCC 1.8957</strain>
    </source>
</reference>
<dbReference type="PROSITE" id="PS51257">
    <property type="entry name" value="PROKAR_LIPOPROTEIN"/>
    <property type="match status" value="1"/>
</dbReference>
<dbReference type="PANTHER" id="PTHR40980:SF3">
    <property type="entry name" value="TONB-DEPENDENT RECEPTOR-LIKE BETA-BARREL DOMAIN-CONTAINING PROTEIN"/>
    <property type="match status" value="1"/>
</dbReference>
<keyword evidence="4" id="KW-0798">TonB box</keyword>
<evidence type="ECO:0000256" key="4">
    <source>
        <dbReference type="RuleBase" id="RU003357"/>
    </source>
</evidence>
<feature type="domain" description="TonB-dependent receptor plug" evidence="8">
    <location>
        <begin position="125"/>
        <end position="229"/>
    </location>
</feature>
<accession>A0ABQ3LJB7</accession>
<keyword evidence="2 4" id="KW-0472">Membrane</keyword>
<dbReference type="InterPro" id="IPR010104">
    <property type="entry name" value="TonB_rcpt_bac"/>
</dbReference>
<gene>
    <name evidence="9" type="ORF">GCM10008023_19240</name>
</gene>
<dbReference type="Proteomes" id="UP000652430">
    <property type="component" value="Unassembled WGS sequence"/>
</dbReference>
<dbReference type="Gene3D" id="2.40.170.20">
    <property type="entry name" value="TonB-dependent receptor, beta-barrel domain"/>
    <property type="match status" value="1"/>
</dbReference>
<feature type="domain" description="TonB-dependent receptor-like beta-barrel" evidence="7">
    <location>
        <begin position="528"/>
        <end position="1054"/>
    </location>
</feature>
<keyword evidence="6" id="KW-0732">Signal</keyword>
<dbReference type="Pfam" id="PF07715">
    <property type="entry name" value="Plug"/>
    <property type="match status" value="1"/>
</dbReference>
<proteinExistence type="inferred from homology"/>
<protein>
    <submittedName>
        <fullName evidence="9">TonB-dependent receptor</fullName>
    </submittedName>
</protein>
<dbReference type="EMBL" id="BNAQ01000002">
    <property type="protein sequence ID" value="GHH15861.1"/>
    <property type="molecule type" value="Genomic_DNA"/>
</dbReference>
<evidence type="ECO:0000259" key="8">
    <source>
        <dbReference type="Pfam" id="PF07715"/>
    </source>
</evidence>
<dbReference type="InterPro" id="IPR000531">
    <property type="entry name" value="Beta-barrel_TonB"/>
</dbReference>
<dbReference type="InterPro" id="IPR037066">
    <property type="entry name" value="Plug_dom_sf"/>
</dbReference>
<evidence type="ECO:0000256" key="5">
    <source>
        <dbReference type="SAM" id="MobiDB-lite"/>
    </source>
</evidence>
<dbReference type="NCBIfam" id="TIGR01782">
    <property type="entry name" value="TonB-Xanth-Caul"/>
    <property type="match status" value="1"/>
</dbReference>
<dbReference type="InterPro" id="IPR036942">
    <property type="entry name" value="Beta-barrel_TonB_sf"/>
</dbReference>